<feature type="compositionally biased region" description="Low complexity" evidence="1">
    <location>
        <begin position="281"/>
        <end position="309"/>
    </location>
</feature>
<dbReference type="EMBL" id="JAGDYP010000012">
    <property type="protein sequence ID" value="MBO1885089.1"/>
    <property type="molecule type" value="Genomic_DNA"/>
</dbReference>
<dbReference type="Proteomes" id="UP000681610">
    <property type="component" value="Unassembled WGS sequence"/>
</dbReference>
<keyword evidence="2" id="KW-0732">Signal</keyword>
<dbReference type="PROSITE" id="PS51257">
    <property type="entry name" value="PROKAR_LIPOPROTEIN"/>
    <property type="match status" value="1"/>
</dbReference>
<name>A0ABS3Q0G4_9FLAO</name>
<organism evidence="3 4">
    <name type="scientific">Capnocytophaga bilenii</name>
    <dbReference type="NCBI Taxonomy" id="2819369"/>
    <lineage>
        <taxon>Bacteria</taxon>
        <taxon>Pseudomonadati</taxon>
        <taxon>Bacteroidota</taxon>
        <taxon>Flavobacteriia</taxon>
        <taxon>Flavobacteriales</taxon>
        <taxon>Flavobacteriaceae</taxon>
        <taxon>Capnocytophaga</taxon>
    </lineage>
</organism>
<feature type="chain" id="PRO_5047251102" description="Vitellogenin II" evidence="2">
    <location>
        <begin position="34"/>
        <end position="309"/>
    </location>
</feature>
<gene>
    <name evidence="3" type="ORF">J4N46_11855</name>
</gene>
<dbReference type="RefSeq" id="WP_208059462.1">
    <property type="nucleotide sequence ID" value="NZ_JAGDYP010000012.1"/>
</dbReference>
<comment type="caution">
    <text evidence="3">The sequence shown here is derived from an EMBL/GenBank/DDBJ whole genome shotgun (WGS) entry which is preliminary data.</text>
</comment>
<feature type="region of interest" description="Disordered" evidence="1">
    <location>
        <begin position="264"/>
        <end position="309"/>
    </location>
</feature>
<evidence type="ECO:0000313" key="4">
    <source>
        <dbReference type="Proteomes" id="UP000681610"/>
    </source>
</evidence>
<evidence type="ECO:0000256" key="2">
    <source>
        <dbReference type="SAM" id="SignalP"/>
    </source>
</evidence>
<feature type="signal peptide" evidence="2">
    <location>
        <begin position="1"/>
        <end position="33"/>
    </location>
</feature>
<evidence type="ECO:0000313" key="3">
    <source>
        <dbReference type="EMBL" id="MBO1885089.1"/>
    </source>
</evidence>
<evidence type="ECO:0008006" key="5">
    <source>
        <dbReference type="Google" id="ProtNLM"/>
    </source>
</evidence>
<evidence type="ECO:0000256" key="1">
    <source>
        <dbReference type="SAM" id="MobiDB-lite"/>
    </source>
</evidence>
<accession>A0ABS3Q0G4</accession>
<keyword evidence="4" id="KW-1185">Reference proteome</keyword>
<reference evidence="3 4" key="1">
    <citation type="submission" date="2021-03" db="EMBL/GenBank/DDBJ databases">
        <title>Isolation and description of Capnocytophaga bilenii sp. nov., a novel Capnocytophaga species, isolated from a gingivitis subject.</title>
        <authorList>
            <person name="Antezack A."/>
            <person name="Monnet-Corti V."/>
            <person name="La Scola B."/>
        </authorList>
    </citation>
    <scope>NUCLEOTIDE SEQUENCE [LARGE SCALE GENOMIC DNA]</scope>
    <source>
        <strain evidence="3 4">Marseille-Q4570</strain>
    </source>
</reference>
<protein>
    <recommendedName>
        <fullName evidence="5">Vitellogenin II</fullName>
    </recommendedName>
</protein>
<proteinExistence type="predicted"/>
<sequence length="309" mass="37120">MERNNKLQKMITKLPLWAASLCLLTSCGSYYYADGIYGDIMPERNYQYEAPRHDRYDENQPPRHLHNNYKEYFAQKAQQYKQAPDTTYTAFTDVNSYRSSAYDTGGKAYGGWGSNAQQVNVNIYNHNRYGYPYSYYYPYSYGYYPYYTPYRSGWSFSLGWSSYDPYYDYYSYRPYGYYPYGGYYGYYPYYGYYYPYGYGYYGGYNYGYQHPREYYYEPDNSYRRNSYSNQVPYYGRGRAIIKDDGRRGDPNRYEEYNYNYNTEAYGRRQSDSRNYNNSQMGRNYNSNSGNYNSSSNSDSSRGYRSPNRD</sequence>